<dbReference type="InterPro" id="IPR014710">
    <property type="entry name" value="RmlC-like_jellyroll"/>
</dbReference>
<evidence type="ECO:0000313" key="11">
    <source>
        <dbReference type="Proteomes" id="UP000014387"/>
    </source>
</evidence>
<dbReference type="Pfam" id="PF20511">
    <property type="entry name" value="PMI_typeI_cat"/>
    <property type="match status" value="1"/>
</dbReference>
<dbReference type="InterPro" id="IPR016305">
    <property type="entry name" value="Mannose-6-P_Isomerase"/>
</dbReference>
<comment type="cofactor">
    <cofactor evidence="8">
        <name>Zn(2+)</name>
        <dbReference type="ChEBI" id="CHEBI:29105"/>
    </cofactor>
    <text evidence="8">Binds 1 zinc ion per subunit.</text>
</comment>
<gene>
    <name evidence="10" type="ORF">HMPREF9238_01612</name>
</gene>
<dbReference type="GO" id="GO:0008270">
    <property type="term" value="F:zinc ion binding"/>
    <property type="evidence" value="ECO:0007669"/>
    <property type="project" value="InterPro"/>
</dbReference>
<feature type="binding site" evidence="8">
    <location>
        <position position="114"/>
    </location>
    <ligand>
        <name>Zn(2+)</name>
        <dbReference type="ChEBI" id="CHEBI:29105"/>
    </ligand>
</feature>
<feature type="active site" evidence="7">
    <location>
        <position position="259"/>
    </location>
</feature>
<evidence type="ECO:0000259" key="9">
    <source>
        <dbReference type="Pfam" id="PF20511"/>
    </source>
</evidence>
<dbReference type="AlphaFoldDB" id="A0A9W5RCU8"/>
<comment type="similarity">
    <text evidence="2">Belongs to the mannose-6-phosphate isomerase type 1 family.</text>
</comment>
<keyword evidence="6 10" id="KW-0413">Isomerase</keyword>
<dbReference type="GO" id="GO:0005829">
    <property type="term" value="C:cytosol"/>
    <property type="evidence" value="ECO:0007669"/>
    <property type="project" value="TreeGrafter"/>
</dbReference>
<evidence type="ECO:0000256" key="6">
    <source>
        <dbReference type="ARBA" id="ARBA00023235"/>
    </source>
</evidence>
<dbReference type="GO" id="GO:0004476">
    <property type="term" value="F:mannose-6-phosphate isomerase activity"/>
    <property type="evidence" value="ECO:0007669"/>
    <property type="project" value="UniProtKB-EC"/>
</dbReference>
<dbReference type="GO" id="GO:0005975">
    <property type="term" value="P:carbohydrate metabolic process"/>
    <property type="evidence" value="ECO:0007669"/>
    <property type="project" value="InterPro"/>
</dbReference>
<dbReference type="EC" id="5.3.1.8" evidence="3"/>
<accession>A0A9W5RCU8</accession>
<dbReference type="Gene3D" id="2.60.120.10">
    <property type="entry name" value="Jelly Rolls"/>
    <property type="match status" value="2"/>
</dbReference>
<dbReference type="Gene3D" id="1.10.441.10">
    <property type="entry name" value="Phosphomannose Isomerase, domain 2"/>
    <property type="match status" value="1"/>
</dbReference>
<evidence type="ECO:0000256" key="2">
    <source>
        <dbReference type="ARBA" id="ARBA00010772"/>
    </source>
</evidence>
<dbReference type="EMBL" id="AGWN01000004">
    <property type="protein sequence ID" value="EPD29411.1"/>
    <property type="molecule type" value="Genomic_DNA"/>
</dbReference>
<evidence type="ECO:0000256" key="1">
    <source>
        <dbReference type="ARBA" id="ARBA00000757"/>
    </source>
</evidence>
<comment type="catalytic activity">
    <reaction evidence="1">
        <text>D-mannose 6-phosphate = D-fructose 6-phosphate</text>
        <dbReference type="Rhea" id="RHEA:12356"/>
        <dbReference type="ChEBI" id="CHEBI:58735"/>
        <dbReference type="ChEBI" id="CHEBI:61527"/>
        <dbReference type="EC" id="5.3.1.8"/>
    </reaction>
</comment>
<protein>
    <recommendedName>
        <fullName evidence="3">mannose-6-phosphate isomerase</fullName>
        <ecNumber evidence="3">5.3.1.8</ecNumber>
    </recommendedName>
</protein>
<keyword evidence="11" id="KW-1185">Reference proteome</keyword>
<evidence type="ECO:0000256" key="4">
    <source>
        <dbReference type="ARBA" id="ARBA00022723"/>
    </source>
</evidence>
<dbReference type="Proteomes" id="UP000014387">
    <property type="component" value="Unassembled WGS sequence"/>
</dbReference>
<evidence type="ECO:0000256" key="7">
    <source>
        <dbReference type="PIRSR" id="PIRSR001480-1"/>
    </source>
</evidence>
<dbReference type="PIRSF" id="PIRSF001480">
    <property type="entry name" value="Mannose-6-phosphate_isomerase"/>
    <property type="match status" value="1"/>
</dbReference>
<dbReference type="CDD" id="cd07011">
    <property type="entry name" value="cupin_PMI_type_I_N"/>
    <property type="match status" value="1"/>
</dbReference>
<evidence type="ECO:0000256" key="8">
    <source>
        <dbReference type="PIRSR" id="PIRSR001480-2"/>
    </source>
</evidence>
<evidence type="ECO:0000256" key="3">
    <source>
        <dbReference type="ARBA" id="ARBA00011956"/>
    </source>
</evidence>
<proteinExistence type="inferred from homology"/>
<dbReference type="NCBIfam" id="TIGR00218">
    <property type="entry name" value="manA"/>
    <property type="match status" value="1"/>
</dbReference>
<dbReference type="PANTHER" id="PTHR10309:SF0">
    <property type="entry name" value="MANNOSE-6-PHOSPHATE ISOMERASE"/>
    <property type="match status" value="1"/>
</dbReference>
<comment type="caution">
    <text evidence="10">The sequence shown here is derived from an EMBL/GenBank/DDBJ whole genome shotgun (WGS) entry which is preliminary data.</text>
</comment>
<evidence type="ECO:0000313" key="10">
    <source>
        <dbReference type="EMBL" id="EPD29411.1"/>
    </source>
</evidence>
<name>A0A9W5RCU8_9ACTO</name>
<dbReference type="PANTHER" id="PTHR10309">
    <property type="entry name" value="MANNOSE-6-PHOSPHATE ISOMERASE"/>
    <property type="match status" value="1"/>
</dbReference>
<dbReference type="GO" id="GO:0009298">
    <property type="term" value="P:GDP-mannose biosynthetic process"/>
    <property type="evidence" value="ECO:0007669"/>
    <property type="project" value="InterPro"/>
</dbReference>
<dbReference type="InterPro" id="IPR001250">
    <property type="entry name" value="Man6P_Isoase-1"/>
</dbReference>
<dbReference type="InterPro" id="IPR046457">
    <property type="entry name" value="PMI_typeI_cat"/>
</dbReference>
<dbReference type="PRINTS" id="PR00714">
    <property type="entry name" value="MAN6PISMRASE"/>
</dbReference>
<evidence type="ECO:0000256" key="5">
    <source>
        <dbReference type="ARBA" id="ARBA00022833"/>
    </source>
</evidence>
<feature type="binding site" evidence="8">
    <location>
        <position position="77"/>
    </location>
    <ligand>
        <name>Zn(2+)</name>
        <dbReference type="ChEBI" id="CHEBI:29105"/>
    </ligand>
</feature>
<feature type="binding site" evidence="8">
    <location>
        <position position="79"/>
    </location>
    <ligand>
        <name>Zn(2+)</name>
        <dbReference type="ChEBI" id="CHEBI:29105"/>
    </ligand>
</feature>
<keyword evidence="4 8" id="KW-0479">Metal-binding</keyword>
<dbReference type="InterPro" id="IPR011051">
    <property type="entry name" value="RmlC_Cupin_sf"/>
</dbReference>
<reference evidence="10 11" key="1">
    <citation type="submission" date="2013-05" db="EMBL/GenBank/DDBJ databases">
        <title>The Genome Sequence of Actinomyces europaeus ACS-120-V-COL10B.</title>
        <authorList>
            <consortium name="The Broad Institute Genomics Platform"/>
            <person name="Earl A."/>
            <person name="Ward D."/>
            <person name="Feldgarden M."/>
            <person name="Gevers D."/>
            <person name="Saerens B."/>
            <person name="Vaneechoutte M."/>
            <person name="Walker B."/>
            <person name="Young S."/>
            <person name="Zeng Q."/>
            <person name="Gargeya S."/>
            <person name="Fitzgerald M."/>
            <person name="Haas B."/>
            <person name="Abouelleil A."/>
            <person name="Allen A.W."/>
            <person name="Alvarado L."/>
            <person name="Arachchi H.M."/>
            <person name="Berlin A.M."/>
            <person name="Chapman S.B."/>
            <person name="Gainer-Dewar J."/>
            <person name="Goldberg J."/>
            <person name="Griggs A."/>
            <person name="Gujja S."/>
            <person name="Hansen M."/>
            <person name="Howarth C."/>
            <person name="Imamovic A."/>
            <person name="Ireland A."/>
            <person name="Larimer J."/>
            <person name="McCowan C."/>
            <person name="Murphy C."/>
            <person name="Pearson M."/>
            <person name="Poon T.W."/>
            <person name="Priest M."/>
            <person name="Roberts A."/>
            <person name="Saif S."/>
            <person name="Shea T."/>
            <person name="Sisk P."/>
            <person name="Sykes S."/>
            <person name="Wortman J."/>
            <person name="Nusbaum C."/>
            <person name="Birren B."/>
        </authorList>
    </citation>
    <scope>NUCLEOTIDE SEQUENCE [LARGE SCALE GENOMIC DNA]</scope>
    <source>
        <strain evidence="10 11">ACS-120-V-Col10b</strain>
    </source>
</reference>
<organism evidence="10 11">
    <name type="scientific">Gleimia europaea ACS-120-V-Col10b</name>
    <dbReference type="NCBI Taxonomy" id="883069"/>
    <lineage>
        <taxon>Bacteria</taxon>
        <taxon>Bacillati</taxon>
        <taxon>Actinomycetota</taxon>
        <taxon>Actinomycetes</taxon>
        <taxon>Actinomycetales</taxon>
        <taxon>Actinomycetaceae</taxon>
        <taxon>Gleimia</taxon>
    </lineage>
</organism>
<keyword evidence="5 8" id="KW-0862">Zinc</keyword>
<feature type="binding site" evidence="8">
    <location>
        <position position="240"/>
    </location>
    <ligand>
        <name>Zn(2+)</name>
        <dbReference type="ChEBI" id="CHEBI:29105"/>
    </ligand>
</feature>
<feature type="domain" description="Phosphomannose isomerase type I catalytic" evidence="9">
    <location>
        <begin position="2"/>
        <end position="130"/>
    </location>
</feature>
<sequence length="382" mass="41223">MHYDWGDVHALHDFCGTPADDKPLAEIWYGTHRGGPSRLEDGTLLEDVVAPRRIGAHVDGFPYLAKLIAPAKPLSIQVHPSIEEAEAGFDRENELGIPLDAPNRVFVDRNHKPEMLLALTPWRTLVGFAPELELIRFNEEVATPLSLHIASLIREQGLERPAASALRDGLKPPIEYVEEYARRCTALASHSDPAIAKRASMLEFVHSFFPGQSSLLVAALMNILDLEPGQALFTPAGTIHSYLSGVGFEVMSSSANTIRAGLTNKHIDVEGLLSTANLHPSVPMLVEPVEHPECGSQVLTYQPAVEDFRLDIADASDDALLGTATADTVVVAIDGEGLVNDQALARGSAMWIPANGKFELRGAVKVAVVSIADGPIVWSVAH</sequence>
<dbReference type="SUPFAM" id="SSF51182">
    <property type="entry name" value="RmlC-like cupins"/>
    <property type="match status" value="1"/>
</dbReference>